<gene>
    <name evidence="2" type="primary">Sin3b</name>
</gene>
<reference evidence="1" key="2">
    <citation type="journal article" date="2000" name="Genome Res.">
        <title>Normalization and subtraction of cap-trapper-selected cDNAs to prepare full-length cDNA libraries for rapid discovery of new genes.</title>
        <authorList>
            <person name="Carninci P."/>
            <person name="Shibata Y."/>
            <person name="Hayatsu N."/>
            <person name="Sugahara Y."/>
            <person name="Shibata K."/>
            <person name="Itoh M."/>
            <person name="Konno H."/>
            <person name="Okazaki Y."/>
            <person name="Muramatsu M."/>
            <person name="Hayashizaki Y."/>
        </authorList>
    </citation>
    <scope>NUCLEOTIDE SEQUENCE</scope>
    <source>
        <strain evidence="1">C57BL/6J</strain>
        <tissue evidence="1">Thymus</tissue>
    </source>
</reference>
<reference evidence="1" key="7">
    <citation type="journal article" date="2005" name="Science">
        <title>The Transcriptional Landscape of the Mammalian Genome.</title>
        <authorList>
            <consortium name="The FANTOM Consortium"/>
            <consortium name="Riken Genome Exploration Research Group and Genome Science Group (Genome Network Project Core Group)"/>
        </authorList>
    </citation>
    <scope>NUCLEOTIDE SEQUENCE</scope>
    <source>
        <strain evidence="1">C57BL/6J</strain>
        <tissue evidence="1">Thymus</tissue>
    </source>
</reference>
<organism evidence="1">
    <name type="scientific">Mus musculus</name>
    <name type="common">Mouse</name>
    <dbReference type="NCBI Taxonomy" id="10090"/>
    <lineage>
        <taxon>Eukaryota</taxon>
        <taxon>Metazoa</taxon>
        <taxon>Chordata</taxon>
        <taxon>Craniata</taxon>
        <taxon>Vertebrata</taxon>
        <taxon>Euteleostomi</taxon>
        <taxon>Mammalia</taxon>
        <taxon>Eutheria</taxon>
        <taxon>Euarchontoglires</taxon>
        <taxon>Glires</taxon>
        <taxon>Rodentia</taxon>
        <taxon>Myomorpha</taxon>
        <taxon>Muroidea</taxon>
        <taxon>Muridae</taxon>
        <taxon>Murinae</taxon>
        <taxon>Mus</taxon>
        <taxon>Mus</taxon>
    </lineage>
</organism>
<dbReference type="EMBL" id="AK153801">
    <property type="protein sequence ID" value="BAE32188.1"/>
    <property type="molecule type" value="mRNA"/>
</dbReference>
<dbReference type="MGI" id="MGI:107158">
    <property type="gene designation" value="Sin3b"/>
</dbReference>
<protein>
    <submittedName>
        <fullName evidence="1">Uncharacterized protein</fullName>
    </submittedName>
</protein>
<reference evidence="1" key="8">
    <citation type="journal article" date="2005" name="Science">
        <title>Antisense Transcription in the Mammalian Transcriptome.</title>
        <authorList>
            <consortium name="RIKEN Genome Exploration Research Group and Genome Science Group (Genome Network Project Core Group) and the FANTOM Consortium"/>
        </authorList>
    </citation>
    <scope>NUCLEOTIDE SEQUENCE</scope>
    <source>
        <strain evidence="1">C57BL/6J</strain>
        <tissue evidence="1">Thymus</tissue>
    </source>
</reference>
<reference evidence="1" key="3">
    <citation type="journal article" date="2000" name="Genome Res.">
        <title>RIKEN integrated sequence analysis (RISA) system--384-format sequencing pipeline with 384 multicapillary sequencer.</title>
        <authorList>
            <person name="Shibata K."/>
            <person name="Itoh M."/>
            <person name="Aizawa K."/>
            <person name="Nagaoka S."/>
            <person name="Sasaki N."/>
            <person name="Carninci P."/>
            <person name="Konno H."/>
            <person name="Akiyama J."/>
            <person name="Nishi K."/>
            <person name="Kitsunai T."/>
            <person name="Tashiro H."/>
            <person name="Itoh M."/>
            <person name="Sumi N."/>
            <person name="Ishii Y."/>
            <person name="Nakamura S."/>
            <person name="Hazama M."/>
            <person name="Nishine T."/>
            <person name="Harada A."/>
            <person name="Yamamoto R."/>
            <person name="Matsumoto H."/>
            <person name="Sakaguchi S."/>
            <person name="Ikegami T."/>
            <person name="Kashiwagi K."/>
            <person name="Fujiwake S."/>
            <person name="Inoue K."/>
            <person name="Togawa Y."/>
            <person name="Izawa M."/>
            <person name="Ohara E."/>
            <person name="Watahiki M."/>
            <person name="Yoneda Y."/>
            <person name="Ishikawa T."/>
            <person name="Ozawa K."/>
            <person name="Tanaka T."/>
            <person name="Matsuura S."/>
            <person name="Kawai J."/>
            <person name="Okazaki Y."/>
            <person name="Muramatsu M."/>
            <person name="Inoue Y."/>
            <person name="Kira A."/>
            <person name="Hayashizaki Y."/>
        </authorList>
    </citation>
    <scope>NUCLEOTIDE SEQUENCE</scope>
    <source>
        <strain evidence="1">C57BL/6J</strain>
        <tissue evidence="1">Thymus</tissue>
    </source>
</reference>
<name>Q3U592_MOUSE</name>
<sequence>MPVTQNVRIHSNFLWPSQVIIGQDVAKNRACPLIQEAWDPNGRGAEVLTFRGTQRPLVTSAIAEGSSCPWLVVPSLHLCLSMWLCLLNSSVSLLCLLLDVVTQSWGPCSRG</sequence>
<evidence type="ECO:0000313" key="1">
    <source>
        <dbReference type="EMBL" id="BAE32188.1"/>
    </source>
</evidence>
<accession>Q3U592</accession>
<reference evidence="1" key="4">
    <citation type="journal article" date="2001" name="Nature">
        <title>Functional annotation of a full-length mouse cDNA collection.</title>
        <authorList>
            <consortium name="The RIKEN Genome Exploration Research Group Phase II Team and the FANTOM Consortium"/>
        </authorList>
    </citation>
    <scope>NUCLEOTIDE SEQUENCE</scope>
    <source>
        <strain evidence="1">C57BL/6J</strain>
        <tissue evidence="1">Thymus</tissue>
    </source>
</reference>
<reference evidence="1" key="5">
    <citation type="journal article" date="2002" name="Nature">
        <title>Analysis of the mouse transcriptome based on functional annotation of 60,770 full-length cDNAs.</title>
        <authorList>
            <consortium name="The FANTOM Consortium and the RIKEN Genome Exploration Research Group Phase I and II Team"/>
        </authorList>
    </citation>
    <scope>NUCLEOTIDE SEQUENCE</scope>
    <source>
        <strain evidence="1">C57BL/6J</strain>
        <tissue evidence="1">Thymus</tissue>
    </source>
</reference>
<dbReference type="AlphaFoldDB" id="Q3U592"/>
<reference evidence="1" key="1">
    <citation type="journal article" date="1999" name="Methods Enzymol.">
        <title>High-efficiency full-length cDNA cloning.</title>
        <authorList>
            <person name="Carninci P."/>
            <person name="Hayashizaki Y."/>
        </authorList>
    </citation>
    <scope>NUCLEOTIDE SEQUENCE</scope>
    <source>
        <strain evidence="1">C57BL/6J</strain>
        <tissue evidence="1">Thymus</tissue>
    </source>
</reference>
<evidence type="ECO:0000313" key="2">
    <source>
        <dbReference type="MGI" id="MGI:107158"/>
    </source>
</evidence>
<proteinExistence type="evidence at transcript level"/>
<dbReference type="AGR" id="MGI:107158"/>
<reference evidence="1" key="6">
    <citation type="submission" date="2004-03" db="EMBL/GenBank/DDBJ databases">
        <authorList>
            <person name="Arakawa T."/>
            <person name="Carninci P."/>
            <person name="Fukuda S."/>
            <person name="Hashizume W."/>
            <person name="Hayashida K."/>
            <person name="Hori F."/>
            <person name="Iida J."/>
            <person name="Imamura K."/>
            <person name="Imotani K."/>
            <person name="Itoh M."/>
            <person name="Kanagawa S."/>
            <person name="Kawai J."/>
            <person name="Kojima M."/>
            <person name="Konno H."/>
            <person name="Murata M."/>
            <person name="Nakamura M."/>
            <person name="Ninomiya N."/>
            <person name="Nishiyori H."/>
            <person name="Nomura K."/>
            <person name="Ohno M."/>
            <person name="Sakazume N."/>
            <person name="Sano H."/>
            <person name="Sasaki D."/>
            <person name="Shibata K."/>
            <person name="Shiraki T."/>
            <person name="Tagami M."/>
            <person name="Tagami Y."/>
            <person name="Waki K."/>
            <person name="Watahiki A."/>
            <person name="Muramatsu M."/>
            <person name="Hayashizaki Y."/>
        </authorList>
    </citation>
    <scope>NUCLEOTIDE SEQUENCE</scope>
    <source>
        <strain evidence="1">C57BL/6J</strain>
        <tissue evidence="1">Thymus</tissue>
    </source>
</reference>